<dbReference type="EMBL" id="CAJVQC010121544">
    <property type="protein sequence ID" value="CAG8838755.1"/>
    <property type="molecule type" value="Genomic_DNA"/>
</dbReference>
<evidence type="ECO:0000313" key="2">
    <source>
        <dbReference type="Proteomes" id="UP000789920"/>
    </source>
</evidence>
<sequence>NFEKKVISYSPRLIVEKAGPTMSIPKNINEIPRTSFIPKKKVNKSNIKNVSFVLWTQIKKSKTHDRFRKTGVHIQQTR</sequence>
<name>A0ACA9SG14_9GLOM</name>
<organism evidence="1 2">
    <name type="scientific">Racocetra persica</name>
    <dbReference type="NCBI Taxonomy" id="160502"/>
    <lineage>
        <taxon>Eukaryota</taxon>
        <taxon>Fungi</taxon>
        <taxon>Fungi incertae sedis</taxon>
        <taxon>Mucoromycota</taxon>
        <taxon>Glomeromycotina</taxon>
        <taxon>Glomeromycetes</taxon>
        <taxon>Diversisporales</taxon>
        <taxon>Gigasporaceae</taxon>
        <taxon>Racocetra</taxon>
    </lineage>
</organism>
<dbReference type="Proteomes" id="UP000789920">
    <property type="component" value="Unassembled WGS sequence"/>
</dbReference>
<feature type="non-terminal residue" evidence="1">
    <location>
        <position position="1"/>
    </location>
</feature>
<proteinExistence type="predicted"/>
<feature type="non-terminal residue" evidence="1">
    <location>
        <position position="78"/>
    </location>
</feature>
<gene>
    <name evidence="1" type="ORF">RPERSI_LOCUS30796</name>
</gene>
<accession>A0ACA9SG14</accession>
<reference evidence="1" key="1">
    <citation type="submission" date="2021-06" db="EMBL/GenBank/DDBJ databases">
        <authorList>
            <person name="Kallberg Y."/>
            <person name="Tangrot J."/>
            <person name="Rosling A."/>
        </authorList>
    </citation>
    <scope>NUCLEOTIDE SEQUENCE</scope>
    <source>
        <strain evidence="1">MA461A</strain>
    </source>
</reference>
<evidence type="ECO:0000313" key="1">
    <source>
        <dbReference type="EMBL" id="CAG8838755.1"/>
    </source>
</evidence>
<protein>
    <submittedName>
        <fullName evidence="1">34291_t:CDS:1</fullName>
    </submittedName>
</protein>
<comment type="caution">
    <text evidence="1">The sequence shown here is derived from an EMBL/GenBank/DDBJ whole genome shotgun (WGS) entry which is preliminary data.</text>
</comment>
<keyword evidence="2" id="KW-1185">Reference proteome</keyword>